<protein>
    <submittedName>
        <fullName evidence="1">Uncharacterized protein</fullName>
    </submittedName>
</protein>
<evidence type="ECO:0000313" key="1">
    <source>
        <dbReference type="EMBL" id="KIM49906.1"/>
    </source>
</evidence>
<sequence length="279" mass="31734">MVQRRKVLLSGVIEGDKSAIMFSSTDSGNYLACADMQKFNKWNIYNMPSNGEEFEFEKIAQIIRLVDSKASDTSEFELKGKQGVYPTVCMIPHSTVKPSGGERSFKCSQNKPERSETCVIQWEVDKSDSDVMRMGMVNRAPNTPLSNIAIFGLEFSKCIIEIDTWCSPQEIIVVDAMTKEFLDGLPSSMSTIAKGPTNLSLQFYCAENPNPDEDAFMDPEHLKKQKLFSPRFMEHRSGTQEYFVTMEQSDWRGLPRRWRISAGFIKRTTPEESAGRPRY</sequence>
<dbReference type="EMBL" id="KN831768">
    <property type="protein sequence ID" value="KIM49906.1"/>
    <property type="molecule type" value="Genomic_DNA"/>
</dbReference>
<organism evidence="1 2">
    <name type="scientific">Hebeloma cylindrosporum</name>
    <dbReference type="NCBI Taxonomy" id="76867"/>
    <lineage>
        <taxon>Eukaryota</taxon>
        <taxon>Fungi</taxon>
        <taxon>Dikarya</taxon>
        <taxon>Basidiomycota</taxon>
        <taxon>Agaricomycotina</taxon>
        <taxon>Agaricomycetes</taxon>
        <taxon>Agaricomycetidae</taxon>
        <taxon>Agaricales</taxon>
        <taxon>Agaricineae</taxon>
        <taxon>Hymenogastraceae</taxon>
        <taxon>Hebeloma</taxon>
    </lineage>
</organism>
<dbReference type="AlphaFoldDB" id="A0A0C3D192"/>
<gene>
    <name evidence="1" type="ORF">M413DRAFT_6727</name>
</gene>
<accession>A0A0C3D192</accession>
<proteinExistence type="predicted"/>
<name>A0A0C3D192_HEBCY</name>
<reference evidence="2" key="2">
    <citation type="submission" date="2015-01" db="EMBL/GenBank/DDBJ databases">
        <title>Evolutionary Origins and Diversification of the Mycorrhizal Mutualists.</title>
        <authorList>
            <consortium name="DOE Joint Genome Institute"/>
            <consortium name="Mycorrhizal Genomics Consortium"/>
            <person name="Kohler A."/>
            <person name="Kuo A."/>
            <person name="Nagy L.G."/>
            <person name="Floudas D."/>
            <person name="Copeland A."/>
            <person name="Barry K.W."/>
            <person name="Cichocki N."/>
            <person name="Veneault-Fourrey C."/>
            <person name="LaButti K."/>
            <person name="Lindquist E.A."/>
            <person name="Lipzen A."/>
            <person name="Lundell T."/>
            <person name="Morin E."/>
            <person name="Murat C."/>
            <person name="Riley R."/>
            <person name="Ohm R."/>
            <person name="Sun H."/>
            <person name="Tunlid A."/>
            <person name="Henrissat B."/>
            <person name="Grigoriev I.V."/>
            <person name="Hibbett D.S."/>
            <person name="Martin F."/>
        </authorList>
    </citation>
    <scope>NUCLEOTIDE SEQUENCE [LARGE SCALE GENOMIC DNA]</scope>
    <source>
        <strain evidence="2">h7</strain>
    </source>
</reference>
<keyword evidence="2" id="KW-1185">Reference proteome</keyword>
<reference evidence="1 2" key="1">
    <citation type="submission" date="2014-04" db="EMBL/GenBank/DDBJ databases">
        <authorList>
            <consortium name="DOE Joint Genome Institute"/>
            <person name="Kuo A."/>
            <person name="Gay G."/>
            <person name="Dore J."/>
            <person name="Kohler A."/>
            <person name="Nagy L.G."/>
            <person name="Floudas D."/>
            <person name="Copeland A."/>
            <person name="Barry K.W."/>
            <person name="Cichocki N."/>
            <person name="Veneault-Fourrey C."/>
            <person name="LaButti K."/>
            <person name="Lindquist E.A."/>
            <person name="Lipzen A."/>
            <person name="Lundell T."/>
            <person name="Morin E."/>
            <person name="Murat C."/>
            <person name="Sun H."/>
            <person name="Tunlid A."/>
            <person name="Henrissat B."/>
            <person name="Grigoriev I.V."/>
            <person name="Hibbett D.S."/>
            <person name="Martin F."/>
            <person name="Nordberg H.P."/>
            <person name="Cantor M.N."/>
            <person name="Hua S.X."/>
        </authorList>
    </citation>
    <scope>NUCLEOTIDE SEQUENCE [LARGE SCALE GENOMIC DNA]</scope>
    <source>
        <strain evidence="2">h7</strain>
    </source>
</reference>
<evidence type="ECO:0000313" key="2">
    <source>
        <dbReference type="Proteomes" id="UP000053424"/>
    </source>
</evidence>
<dbReference type="HOGENOM" id="CLU_997676_0_0_1"/>
<dbReference type="Proteomes" id="UP000053424">
    <property type="component" value="Unassembled WGS sequence"/>
</dbReference>